<accession>A0ABS5ZBD4</accession>
<dbReference type="Proteomes" id="UP000690515">
    <property type="component" value="Unassembled WGS sequence"/>
</dbReference>
<reference evidence="1 2" key="1">
    <citation type="submission" date="2021-04" db="EMBL/GenBank/DDBJ databases">
        <authorList>
            <person name="Pira H."/>
            <person name="Risdian C."/>
            <person name="Wink J."/>
        </authorList>
    </citation>
    <scope>NUCLEOTIDE SEQUENCE [LARGE SCALE GENOMIC DNA]</scope>
    <source>
        <strain evidence="1 2">WH53</strain>
    </source>
</reference>
<keyword evidence="2" id="KW-1185">Reference proteome</keyword>
<evidence type="ECO:0000313" key="1">
    <source>
        <dbReference type="EMBL" id="MBU2711369.1"/>
    </source>
</evidence>
<proteinExistence type="predicted"/>
<protein>
    <submittedName>
        <fullName evidence="1">DNA mimic protein</fullName>
    </submittedName>
</protein>
<comment type="caution">
    <text evidence="1">The sequence shown here is derived from an EMBL/GenBank/DDBJ whole genome shotgun (WGS) entry which is preliminary data.</text>
</comment>
<dbReference type="InterPro" id="IPR031891">
    <property type="entry name" value="DMP12"/>
</dbReference>
<dbReference type="InterPro" id="IPR038223">
    <property type="entry name" value="DMP12_sf"/>
</dbReference>
<sequence>MSDKYTIFVTDSSIDENAVEHHEVIQWSYNNLNHPNVIAVTSEQIYYLTETGILDVISELNDSLLGEGEDDWVIENDVKVAILERLKSDFKSEDVLLKKLKELFEYSIRNSRNIYFHF</sequence>
<dbReference type="Gene3D" id="3.40.1760.20">
    <property type="match status" value="1"/>
</dbReference>
<name>A0ABS5ZBD4_9GAMM</name>
<organism evidence="1 2">
    <name type="scientific">Zooshikella harenae</name>
    <dbReference type="NCBI Taxonomy" id="2827238"/>
    <lineage>
        <taxon>Bacteria</taxon>
        <taxon>Pseudomonadati</taxon>
        <taxon>Pseudomonadota</taxon>
        <taxon>Gammaproteobacteria</taxon>
        <taxon>Oceanospirillales</taxon>
        <taxon>Zooshikellaceae</taxon>
        <taxon>Zooshikella</taxon>
    </lineage>
</organism>
<dbReference type="RefSeq" id="WP_215819531.1">
    <property type="nucleotide sequence ID" value="NZ_JAGSOY010000018.1"/>
</dbReference>
<gene>
    <name evidence="1" type="ORF">KCG35_09880</name>
</gene>
<evidence type="ECO:0000313" key="2">
    <source>
        <dbReference type="Proteomes" id="UP000690515"/>
    </source>
</evidence>
<dbReference type="Pfam" id="PF16779">
    <property type="entry name" value="DMP12"/>
    <property type="match status" value="1"/>
</dbReference>
<dbReference type="EMBL" id="JAGSOY010000018">
    <property type="protein sequence ID" value="MBU2711369.1"/>
    <property type="molecule type" value="Genomic_DNA"/>
</dbReference>